<proteinExistence type="predicted"/>
<feature type="transmembrane region" description="Helical" evidence="2">
    <location>
        <begin position="79"/>
        <end position="100"/>
    </location>
</feature>
<feature type="transmembrane region" description="Helical" evidence="2">
    <location>
        <begin position="46"/>
        <end position="67"/>
    </location>
</feature>
<evidence type="ECO:0000256" key="2">
    <source>
        <dbReference type="SAM" id="Phobius"/>
    </source>
</evidence>
<dbReference type="GeneID" id="115623123"/>
<feature type="region of interest" description="Disordered" evidence="1">
    <location>
        <begin position="148"/>
        <end position="217"/>
    </location>
</feature>
<feature type="compositionally biased region" description="Basic and acidic residues" evidence="1">
    <location>
        <begin position="196"/>
        <end position="217"/>
    </location>
</feature>
<sequence length="217" mass="25958">MERDARNSTSTRYLVYCSYCVAALDLISAVLFAVISAVVYARHDHWTSLVALIFTIFWILIIILLLVGIWRRRLIYVRYWLFFTCLGILLDAILLLYGFTLAMSVNWEGVKITVLPFVGLAVEMTFVYVIYLFYMEIMWHEQQYHQPPPPRSRGGCDTSNMEEANPYKYMSRNERRLPKEHRERERKYKKSGKERRRQEKLELRELRRSLRRDNDSN</sequence>
<keyword evidence="2" id="KW-0812">Transmembrane</keyword>
<feature type="transmembrane region" description="Helical" evidence="2">
    <location>
        <begin position="13"/>
        <end position="40"/>
    </location>
</feature>
<gene>
    <name evidence="4" type="primary">LOC115623123</name>
</gene>
<keyword evidence="2" id="KW-0472">Membrane</keyword>
<dbReference type="InterPro" id="IPR031720">
    <property type="entry name" value="DUF4728"/>
</dbReference>
<dbReference type="OrthoDB" id="7856341at2759"/>
<accession>A0A6J2TDX3</accession>
<dbReference type="Proteomes" id="UP000504634">
    <property type="component" value="Unplaced"/>
</dbReference>
<organism evidence="3 4">
    <name type="scientific">Drosophila lebanonensis</name>
    <name type="common">Fruit fly</name>
    <name type="synonym">Scaptodrosophila lebanonensis</name>
    <dbReference type="NCBI Taxonomy" id="7225"/>
    <lineage>
        <taxon>Eukaryota</taxon>
        <taxon>Metazoa</taxon>
        <taxon>Ecdysozoa</taxon>
        <taxon>Arthropoda</taxon>
        <taxon>Hexapoda</taxon>
        <taxon>Insecta</taxon>
        <taxon>Pterygota</taxon>
        <taxon>Neoptera</taxon>
        <taxon>Endopterygota</taxon>
        <taxon>Diptera</taxon>
        <taxon>Brachycera</taxon>
        <taxon>Muscomorpha</taxon>
        <taxon>Ephydroidea</taxon>
        <taxon>Drosophilidae</taxon>
        <taxon>Scaptodrosophila</taxon>
    </lineage>
</organism>
<name>A0A6J2TDX3_DROLE</name>
<evidence type="ECO:0000256" key="1">
    <source>
        <dbReference type="SAM" id="MobiDB-lite"/>
    </source>
</evidence>
<reference evidence="4" key="1">
    <citation type="submission" date="2025-08" db="UniProtKB">
        <authorList>
            <consortium name="RefSeq"/>
        </authorList>
    </citation>
    <scope>IDENTIFICATION</scope>
    <source>
        <strain evidence="4">11010-0011.00</strain>
        <tissue evidence="4">Whole body</tissue>
    </source>
</reference>
<dbReference type="AlphaFoldDB" id="A0A6J2TDX3"/>
<dbReference type="Pfam" id="PF15860">
    <property type="entry name" value="DUF4728"/>
    <property type="match status" value="1"/>
</dbReference>
<feature type="compositionally biased region" description="Basic and acidic residues" evidence="1">
    <location>
        <begin position="171"/>
        <end position="186"/>
    </location>
</feature>
<evidence type="ECO:0000313" key="4">
    <source>
        <dbReference type="RefSeq" id="XP_030373192.1"/>
    </source>
</evidence>
<dbReference type="RefSeq" id="XP_030373192.1">
    <property type="nucleotide sequence ID" value="XM_030517332.1"/>
</dbReference>
<protein>
    <submittedName>
        <fullName evidence="4">Uncharacterized protein LOC115623123</fullName>
    </submittedName>
</protein>
<evidence type="ECO:0000313" key="3">
    <source>
        <dbReference type="Proteomes" id="UP000504634"/>
    </source>
</evidence>
<keyword evidence="2" id="KW-1133">Transmembrane helix</keyword>
<keyword evidence="3" id="KW-1185">Reference proteome</keyword>
<feature type="transmembrane region" description="Helical" evidence="2">
    <location>
        <begin position="112"/>
        <end position="134"/>
    </location>
</feature>